<protein>
    <submittedName>
        <fullName evidence="2">Uncharacterized protein</fullName>
    </submittedName>
</protein>
<keyword evidence="1" id="KW-1133">Transmembrane helix</keyword>
<dbReference type="Proteomes" id="UP000642488">
    <property type="component" value="Unassembled WGS sequence"/>
</dbReference>
<comment type="caution">
    <text evidence="2">The sequence shown here is derived from an EMBL/GenBank/DDBJ whole genome shotgun (WGS) entry which is preliminary data.</text>
</comment>
<proteinExistence type="predicted"/>
<organism evidence="2 3">
    <name type="scientific">Palleronia pontilimi</name>
    <dbReference type="NCBI Taxonomy" id="1964209"/>
    <lineage>
        <taxon>Bacteria</taxon>
        <taxon>Pseudomonadati</taxon>
        <taxon>Pseudomonadota</taxon>
        <taxon>Alphaproteobacteria</taxon>
        <taxon>Rhodobacterales</taxon>
        <taxon>Roseobacteraceae</taxon>
        <taxon>Palleronia</taxon>
    </lineage>
</organism>
<gene>
    <name evidence="2" type="ORF">ILP92_18145</name>
</gene>
<keyword evidence="1" id="KW-0812">Transmembrane</keyword>
<keyword evidence="3" id="KW-1185">Reference proteome</keyword>
<dbReference type="RefSeq" id="WP_198917825.1">
    <property type="nucleotide sequence ID" value="NZ_JAEKPD010000038.1"/>
</dbReference>
<feature type="transmembrane region" description="Helical" evidence="1">
    <location>
        <begin position="58"/>
        <end position="83"/>
    </location>
</feature>
<accession>A0A934IKK0</accession>
<sequence length="89" mass="9422">MTARGTSPSRLCRALIIGFAALWALAVAILVIGTFGLFGQERDPLSAVFLLPLGLPWALLPMGGAVWAILAPGINLALIVALCRIRRAR</sequence>
<evidence type="ECO:0000313" key="2">
    <source>
        <dbReference type="EMBL" id="MBJ3764653.1"/>
    </source>
</evidence>
<feature type="transmembrane region" description="Helical" evidence="1">
    <location>
        <begin position="12"/>
        <end position="38"/>
    </location>
</feature>
<evidence type="ECO:0000256" key="1">
    <source>
        <dbReference type="SAM" id="Phobius"/>
    </source>
</evidence>
<evidence type="ECO:0000313" key="3">
    <source>
        <dbReference type="Proteomes" id="UP000642488"/>
    </source>
</evidence>
<keyword evidence="1" id="KW-0472">Membrane</keyword>
<reference evidence="2" key="1">
    <citation type="submission" date="2020-12" db="EMBL/GenBank/DDBJ databases">
        <title>Bacterial taxonomy.</title>
        <authorList>
            <person name="Pan X."/>
        </authorList>
    </citation>
    <scope>NUCLEOTIDE SEQUENCE</scope>
    <source>
        <strain evidence="2">KCTC 52957</strain>
    </source>
</reference>
<dbReference type="EMBL" id="JAEKPD010000038">
    <property type="protein sequence ID" value="MBJ3764653.1"/>
    <property type="molecule type" value="Genomic_DNA"/>
</dbReference>
<name>A0A934IKK0_9RHOB</name>
<dbReference type="AlphaFoldDB" id="A0A934IKK0"/>